<dbReference type="Proteomes" id="UP000548476">
    <property type="component" value="Unassembled WGS sequence"/>
</dbReference>
<accession>A0A841FMT1</accession>
<evidence type="ECO:0000256" key="1">
    <source>
        <dbReference type="SAM" id="Phobius"/>
    </source>
</evidence>
<keyword evidence="1" id="KW-0812">Transmembrane</keyword>
<reference evidence="2 3" key="1">
    <citation type="submission" date="2020-08" db="EMBL/GenBank/DDBJ databases">
        <title>Genomic Encyclopedia of Type Strains, Phase IV (KMG-IV): sequencing the most valuable type-strain genomes for metagenomic binning, comparative biology and taxonomic classification.</title>
        <authorList>
            <person name="Goeker M."/>
        </authorList>
    </citation>
    <scope>NUCLEOTIDE SEQUENCE [LARGE SCALE GENOMIC DNA]</scope>
    <source>
        <strain evidence="2 3">YIM 65646</strain>
    </source>
</reference>
<keyword evidence="3" id="KW-1185">Reference proteome</keyword>
<organism evidence="2 3">
    <name type="scientific">Phytomonospora endophytica</name>
    <dbReference type="NCBI Taxonomy" id="714109"/>
    <lineage>
        <taxon>Bacteria</taxon>
        <taxon>Bacillati</taxon>
        <taxon>Actinomycetota</taxon>
        <taxon>Actinomycetes</taxon>
        <taxon>Micromonosporales</taxon>
        <taxon>Micromonosporaceae</taxon>
        <taxon>Phytomonospora</taxon>
    </lineage>
</organism>
<comment type="caution">
    <text evidence="2">The sequence shown here is derived from an EMBL/GenBank/DDBJ whole genome shotgun (WGS) entry which is preliminary data.</text>
</comment>
<keyword evidence="1" id="KW-0472">Membrane</keyword>
<keyword evidence="1" id="KW-1133">Transmembrane helix</keyword>
<feature type="transmembrane region" description="Helical" evidence="1">
    <location>
        <begin position="117"/>
        <end position="134"/>
    </location>
</feature>
<evidence type="ECO:0000313" key="3">
    <source>
        <dbReference type="Proteomes" id="UP000548476"/>
    </source>
</evidence>
<feature type="transmembrane region" description="Helical" evidence="1">
    <location>
        <begin position="21"/>
        <end position="38"/>
    </location>
</feature>
<feature type="transmembrane region" description="Helical" evidence="1">
    <location>
        <begin position="139"/>
        <end position="156"/>
    </location>
</feature>
<proteinExistence type="predicted"/>
<sequence>MDRRQLESAGAGYPHAYLQGFYGIPFGMAMALVGLTNLTDPPVLVWIGIIGPLLTVAAFFGVARYYRHRFGKVVHMRSRQTRYLAAALVGFAVYVGADQLGRAVLGRPPLEPVSTTAAAWAVGMLVFYAIAAGLRAHHVVIWVTVFVAALLPLWTMGADKDAVAYFPIAAATVVAGLFDHRRLVLTFRSYRDLDFGNNHGDA</sequence>
<dbReference type="EMBL" id="JACHGT010000004">
    <property type="protein sequence ID" value="MBB6034517.1"/>
    <property type="molecule type" value="Genomic_DNA"/>
</dbReference>
<dbReference type="AlphaFoldDB" id="A0A841FMT1"/>
<evidence type="ECO:0000313" key="2">
    <source>
        <dbReference type="EMBL" id="MBB6034517.1"/>
    </source>
</evidence>
<feature type="transmembrane region" description="Helical" evidence="1">
    <location>
        <begin position="83"/>
        <end position="105"/>
    </location>
</feature>
<feature type="transmembrane region" description="Helical" evidence="1">
    <location>
        <begin position="44"/>
        <end position="63"/>
    </location>
</feature>
<feature type="transmembrane region" description="Helical" evidence="1">
    <location>
        <begin position="162"/>
        <end position="178"/>
    </location>
</feature>
<protein>
    <submittedName>
        <fullName evidence="2">Uncharacterized protein</fullName>
    </submittedName>
</protein>
<dbReference type="RefSeq" id="WP_184787365.1">
    <property type="nucleotide sequence ID" value="NZ_BONT01000088.1"/>
</dbReference>
<gene>
    <name evidence="2" type="ORF">HNR73_002367</name>
</gene>
<name>A0A841FMT1_9ACTN</name>